<evidence type="ECO:0000313" key="1">
    <source>
        <dbReference type="EMBL" id="TNN71014.1"/>
    </source>
</evidence>
<dbReference type="Proteomes" id="UP000314294">
    <property type="component" value="Unassembled WGS sequence"/>
</dbReference>
<dbReference type="EMBL" id="SRLO01000156">
    <property type="protein sequence ID" value="TNN71014.1"/>
    <property type="molecule type" value="Genomic_DNA"/>
</dbReference>
<reference evidence="1 2" key="1">
    <citation type="submission" date="2019-03" db="EMBL/GenBank/DDBJ databases">
        <title>First draft genome of Liparis tanakae, snailfish: a comprehensive survey of snailfish specific genes.</title>
        <authorList>
            <person name="Kim W."/>
            <person name="Song I."/>
            <person name="Jeong J.-H."/>
            <person name="Kim D."/>
            <person name="Kim S."/>
            <person name="Ryu S."/>
            <person name="Song J.Y."/>
            <person name="Lee S.K."/>
        </authorList>
    </citation>
    <scope>NUCLEOTIDE SEQUENCE [LARGE SCALE GENOMIC DNA]</scope>
    <source>
        <tissue evidence="1">Muscle</tissue>
    </source>
</reference>
<dbReference type="AlphaFoldDB" id="A0A4Z2I158"/>
<comment type="caution">
    <text evidence="1">The sequence shown here is derived from an EMBL/GenBank/DDBJ whole genome shotgun (WGS) entry which is preliminary data.</text>
</comment>
<name>A0A4Z2I158_9TELE</name>
<organism evidence="1 2">
    <name type="scientific">Liparis tanakae</name>
    <name type="common">Tanaka's snailfish</name>
    <dbReference type="NCBI Taxonomy" id="230148"/>
    <lineage>
        <taxon>Eukaryota</taxon>
        <taxon>Metazoa</taxon>
        <taxon>Chordata</taxon>
        <taxon>Craniata</taxon>
        <taxon>Vertebrata</taxon>
        <taxon>Euteleostomi</taxon>
        <taxon>Actinopterygii</taxon>
        <taxon>Neopterygii</taxon>
        <taxon>Teleostei</taxon>
        <taxon>Neoteleostei</taxon>
        <taxon>Acanthomorphata</taxon>
        <taxon>Eupercaria</taxon>
        <taxon>Perciformes</taxon>
        <taxon>Cottioidei</taxon>
        <taxon>Cottales</taxon>
        <taxon>Liparidae</taxon>
        <taxon>Liparis</taxon>
    </lineage>
</organism>
<gene>
    <name evidence="1" type="ORF">EYF80_018830</name>
</gene>
<proteinExistence type="predicted"/>
<sequence length="68" mass="7293">MAKLLLAIQPYLQHISSWVRLNIANSSTSSAVTQGPVLPSSIRFTLTARCRGEGGGRRRRRDGNGGVG</sequence>
<keyword evidence="2" id="KW-1185">Reference proteome</keyword>
<evidence type="ECO:0000313" key="2">
    <source>
        <dbReference type="Proteomes" id="UP000314294"/>
    </source>
</evidence>
<accession>A0A4Z2I158</accession>
<protein>
    <submittedName>
        <fullName evidence="1">Uncharacterized protein</fullName>
    </submittedName>
</protein>